<reference evidence="2" key="1">
    <citation type="journal article" date="2022" name="Mol. Ecol. Resour.">
        <title>The genomes of chicory, endive, great burdock and yacon provide insights into Asteraceae palaeo-polyploidization history and plant inulin production.</title>
        <authorList>
            <person name="Fan W."/>
            <person name="Wang S."/>
            <person name="Wang H."/>
            <person name="Wang A."/>
            <person name="Jiang F."/>
            <person name="Liu H."/>
            <person name="Zhao H."/>
            <person name="Xu D."/>
            <person name="Zhang Y."/>
        </authorList>
    </citation>
    <scope>NUCLEOTIDE SEQUENCE [LARGE SCALE GENOMIC DNA]</scope>
    <source>
        <strain evidence="2">cv. Punajuju</strain>
    </source>
</reference>
<evidence type="ECO:0000313" key="2">
    <source>
        <dbReference type="Proteomes" id="UP001055811"/>
    </source>
</evidence>
<reference evidence="1 2" key="2">
    <citation type="journal article" date="2022" name="Mol. Ecol. Resour.">
        <title>The genomes of chicory, endive, great burdock and yacon provide insights into Asteraceae paleo-polyploidization history and plant inulin production.</title>
        <authorList>
            <person name="Fan W."/>
            <person name="Wang S."/>
            <person name="Wang H."/>
            <person name="Wang A."/>
            <person name="Jiang F."/>
            <person name="Liu H."/>
            <person name="Zhao H."/>
            <person name="Xu D."/>
            <person name="Zhang Y."/>
        </authorList>
    </citation>
    <scope>NUCLEOTIDE SEQUENCE [LARGE SCALE GENOMIC DNA]</scope>
    <source>
        <strain evidence="2">cv. Punajuju</strain>
        <tissue evidence="1">Leaves</tissue>
    </source>
</reference>
<keyword evidence="2" id="KW-1185">Reference proteome</keyword>
<name>A0ACB9DSU7_CICIN</name>
<dbReference type="EMBL" id="CM042012">
    <property type="protein sequence ID" value="KAI3749647.1"/>
    <property type="molecule type" value="Genomic_DNA"/>
</dbReference>
<proteinExistence type="predicted"/>
<comment type="caution">
    <text evidence="1">The sequence shown here is derived from an EMBL/GenBank/DDBJ whole genome shotgun (WGS) entry which is preliminary data.</text>
</comment>
<gene>
    <name evidence="1" type="ORF">L2E82_20263</name>
</gene>
<dbReference type="Proteomes" id="UP001055811">
    <property type="component" value="Linkage Group LG04"/>
</dbReference>
<protein>
    <submittedName>
        <fullName evidence="1">Uncharacterized protein</fullName>
    </submittedName>
</protein>
<accession>A0ACB9DSU7</accession>
<organism evidence="1 2">
    <name type="scientific">Cichorium intybus</name>
    <name type="common">Chicory</name>
    <dbReference type="NCBI Taxonomy" id="13427"/>
    <lineage>
        <taxon>Eukaryota</taxon>
        <taxon>Viridiplantae</taxon>
        <taxon>Streptophyta</taxon>
        <taxon>Embryophyta</taxon>
        <taxon>Tracheophyta</taxon>
        <taxon>Spermatophyta</taxon>
        <taxon>Magnoliopsida</taxon>
        <taxon>eudicotyledons</taxon>
        <taxon>Gunneridae</taxon>
        <taxon>Pentapetalae</taxon>
        <taxon>asterids</taxon>
        <taxon>campanulids</taxon>
        <taxon>Asterales</taxon>
        <taxon>Asteraceae</taxon>
        <taxon>Cichorioideae</taxon>
        <taxon>Cichorieae</taxon>
        <taxon>Cichoriinae</taxon>
        <taxon>Cichorium</taxon>
    </lineage>
</organism>
<evidence type="ECO:0000313" key="1">
    <source>
        <dbReference type="EMBL" id="KAI3749647.1"/>
    </source>
</evidence>
<sequence>MRNPITHNLSRLWGGVPSIYLHESYSPVKPIECDQQTMMQSLSIWDRARDRYLVKNTMHGGELITRSKSWSSSSINKDNILFASGKPQGTHMKEASSGLSSQHTSQSSLAVTRKKRLQSQVVNEPPEVHCPVVEMPTRSKLSCLSWNKHTNNHIASSDYEGIVTIWDVNTRQSVMEYEEHEKRVWSVDYSQIESSMLVSGSDDCKVGSADHHIHYYDLRNTSHPLHIFRGHQKTVSYVKFLSNDELAFASTDSTLRLWDVRTLRGQVLIVLLCKDNQ</sequence>